<dbReference type="PANTHER" id="PTHR37610">
    <property type="entry name" value="CCHC-TYPE DOMAIN-CONTAINING PROTEIN"/>
    <property type="match status" value="1"/>
</dbReference>
<dbReference type="InterPro" id="IPR054722">
    <property type="entry name" value="PolX-like_BBD"/>
</dbReference>
<dbReference type="EMBL" id="JAJFAZ020000002">
    <property type="protein sequence ID" value="KAI5342230.1"/>
    <property type="molecule type" value="Genomic_DNA"/>
</dbReference>
<evidence type="ECO:0000313" key="2">
    <source>
        <dbReference type="EMBL" id="KAI5342230.1"/>
    </source>
</evidence>
<feature type="domain" description="Integrase catalytic" evidence="1">
    <location>
        <begin position="549"/>
        <end position="667"/>
    </location>
</feature>
<dbReference type="Pfam" id="PF14223">
    <property type="entry name" value="Retrotran_gag_2"/>
    <property type="match status" value="1"/>
</dbReference>
<dbReference type="PROSITE" id="PS50994">
    <property type="entry name" value="INTEGRASE"/>
    <property type="match status" value="1"/>
</dbReference>
<reference evidence="2 3" key="1">
    <citation type="journal article" date="2022" name="G3 (Bethesda)">
        <title>Whole-genome sequence and methylome profiling of the almond [Prunus dulcis (Mill.) D.A. Webb] cultivar 'Nonpareil'.</title>
        <authorList>
            <person name="D'Amico-Willman K.M."/>
            <person name="Ouma W.Z."/>
            <person name="Meulia T."/>
            <person name="Sideli G.M."/>
            <person name="Gradziel T.M."/>
            <person name="Fresnedo-Ramirez J."/>
        </authorList>
    </citation>
    <scope>NUCLEOTIDE SEQUENCE [LARGE SCALE GENOMIC DNA]</scope>
    <source>
        <strain evidence="2">Clone GOH B32 T37-40</strain>
    </source>
</reference>
<dbReference type="GO" id="GO:0003676">
    <property type="term" value="F:nucleic acid binding"/>
    <property type="evidence" value="ECO:0007669"/>
    <property type="project" value="InterPro"/>
</dbReference>
<keyword evidence="3" id="KW-1185">Reference proteome</keyword>
<dbReference type="AlphaFoldDB" id="A0AAD4WES9"/>
<comment type="caution">
    <text evidence="2">The sequence shown here is derived from an EMBL/GenBank/DDBJ whole genome shotgun (WGS) entry which is preliminary data.</text>
</comment>
<accession>A0AAD4WES9</accession>
<sequence length="674" mass="75527">MCFCDLDGKEQFDSKPKLGSLWTIYEIWLDFGPLYGLQSHLYNDGDPLSGDDQSFVLDNVFNYHPDKAAKMGCGIDHLTVNRHGSFQDSRCFFVVSTDSRTEDFSYWNIAVSLALGGRSKLGFINGNIPAPAVDDPKYEDWLYKDQLVMSWLLNSMEPQVAEIFRFFNSAQRLWTAVKEMYGNQNNAARIFQLKKDIAGVYQDGKPFIEHLGKLKGMWNELDLYRPHTAYSATLLKRAEEDKIFQLLASLDPDYEDLRSHILMSAEMLSFNTVCTTIQREEVRKKVMNVETKSGAGSSESKAFVAGAKKQASKNFKGKKGNLECSHCEQKGHTKDGCWILHPHLKPKFGKEGKREQKHSANQVSAADDFEKFTTNPSAFLGEFAAYLHQKNENPNHKIDASVSNNAGANLASNSAPLLGQFANFLQQYGKSSTSDVSGIVKAFVTALISSAMSNVWVIDSGATDHMTNKKQYLCDFKNFTKAYFVSVANGTDVSVLGQGKDRITKKKIGEGVYSNGLYLLHHFPNNSRGLQVNSLPNRVLWHQRLGHPSESVLSSLFPALDKTSQDSQLKVLRSDNGTEFMNSTLSQYSSSYGVIHQTSCIGISQQNGVAERKNCDQLEKMQSLMLQMNVPKKFWSQGVLTAAYVINRLPSRVLNYKSPLEVLKGRKIDLFHLC</sequence>
<gene>
    <name evidence="2" type="ORF">L3X38_010105</name>
</gene>
<organism evidence="2 3">
    <name type="scientific">Prunus dulcis</name>
    <name type="common">Almond</name>
    <name type="synonym">Amygdalus dulcis</name>
    <dbReference type="NCBI Taxonomy" id="3755"/>
    <lineage>
        <taxon>Eukaryota</taxon>
        <taxon>Viridiplantae</taxon>
        <taxon>Streptophyta</taxon>
        <taxon>Embryophyta</taxon>
        <taxon>Tracheophyta</taxon>
        <taxon>Spermatophyta</taxon>
        <taxon>Magnoliopsida</taxon>
        <taxon>eudicotyledons</taxon>
        <taxon>Gunneridae</taxon>
        <taxon>Pentapetalae</taxon>
        <taxon>rosids</taxon>
        <taxon>fabids</taxon>
        <taxon>Rosales</taxon>
        <taxon>Rosaceae</taxon>
        <taxon>Amygdaloideae</taxon>
        <taxon>Amygdaleae</taxon>
        <taxon>Prunus</taxon>
    </lineage>
</organism>
<dbReference type="Proteomes" id="UP001054821">
    <property type="component" value="Chromosome 2"/>
</dbReference>
<name>A0AAD4WES9_PRUDU</name>
<dbReference type="InterPro" id="IPR001584">
    <property type="entry name" value="Integrase_cat-core"/>
</dbReference>
<proteinExistence type="predicted"/>
<dbReference type="Pfam" id="PF22936">
    <property type="entry name" value="Pol_BBD"/>
    <property type="match status" value="1"/>
</dbReference>
<dbReference type="Gene3D" id="3.30.420.10">
    <property type="entry name" value="Ribonuclease H-like superfamily/Ribonuclease H"/>
    <property type="match status" value="1"/>
</dbReference>
<dbReference type="GO" id="GO:0015074">
    <property type="term" value="P:DNA integration"/>
    <property type="evidence" value="ECO:0007669"/>
    <property type="project" value="InterPro"/>
</dbReference>
<dbReference type="InterPro" id="IPR012337">
    <property type="entry name" value="RNaseH-like_sf"/>
</dbReference>
<dbReference type="SUPFAM" id="SSF53098">
    <property type="entry name" value="Ribonuclease H-like"/>
    <property type="match status" value="1"/>
</dbReference>
<protein>
    <recommendedName>
        <fullName evidence="1">Integrase catalytic domain-containing protein</fullName>
    </recommendedName>
</protein>
<dbReference type="PANTHER" id="PTHR37610:SF40">
    <property type="entry name" value="OS01G0909600 PROTEIN"/>
    <property type="match status" value="1"/>
</dbReference>
<dbReference type="Pfam" id="PF11523">
    <property type="entry name" value="DUF3223"/>
    <property type="match status" value="1"/>
</dbReference>
<dbReference type="InterPro" id="IPR036397">
    <property type="entry name" value="RNaseH_sf"/>
</dbReference>
<dbReference type="Gene3D" id="3.10.450.40">
    <property type="match status" value="1"/>
</dbReference>
<evidence type="ECO:0000259" key="1">
    <source>
        <dbReference type="PROSITE" id="PS50994"/>
    </source>
</evidence>
<evidence type="ECO:0000313" key="3">
    <source>
        <dbReference type="Proteomes" id="UP001054821"/>
    </source>
</evidence>